<dbReference type="EMBL" id="BARU01046151">
    <property type="protein sequence ID" value="GAH99744.1"/>
    <property type="molecule type" value="Genomic_DNA"/>
</dbReference>
<sequence length="31" mass="3575">MPSDEDVKDLWGSDFTFGIDYLYAFPPYGID</sequence>
<gene>
    <name evidence="1" type="ORF">S03H2_69736</name>
</gene>
<dbReference type="AlphaFoldDB" id="X1LBE1"/>
<comment type="caution">
    <text evidence="1">The sequence shown here is derived from an EMBL/GenBank/DDBJ whole genome shotgun (WGS) entry which is preliminary data.</text>
</comment>
<organism evidence="1">
    <name type="scientific">marine sediment metagenome</name>
    <dbReference type="NCBI Taxonomy" id="412755"/>
    <lineage>
        <taxon>unclassified sequences</taxon>
        <taxon>metagenomes</taxon>
        <taxon>ecological metagenomes</taxon>
    </lineage>
</organism>
<evidence type="ECO:0000313" key="1">
    <source>
        <dbReference type="EMBL" id="GAH99744.1"/>
    </source>
</evidence>
<protein>
    <submittedName>
        <fullName evidence="1">Uncharacterized protein</fullName>
    </submittedName>
</protein>
<reference evidence="1" key="1">
    <citation type="journal article" date="2014" name="Front. Microbiol.">
        <title>High frequency of phylogenetically diverse reductive dehalogenase-homologous genes in deep subseafloor sedimentary metagenomes.</title>
        <authorList>
            <person name="Kawai M."/>
            <person name="Futagami T."/>
            <person name="Toyoda A."/>
            <person name="Takaki Y."/>
            <person name="Nishi S."/>
            <person name="Hori S."/>
            <person name="Arai W."/>
            <person name="Tsubouchi T."/>
            <person name="Morono Y."/>
            <person name="Uchiyama I."/>
            <person name="Ito T."/>
            <person name="Fujiyama A."/>
            <person name="Inagaki F."/>
            <person name="Takami H."/>
        </authorList>
    </citation>
    <scope>NUCLEOTIDE SEQUENCE</scope>
    <source>
        <strain evidence="1">Expedition CK06-06</strain>
    </source>
</reference>
<proteinExistence type="predicted"/>
<name>X1LBE1_9ZZZZ</name>
<accession>X1LBE1</accession>
<feature type="non-terminal residue" evidence="1">
    <location>
        <position position="31"/>
    </location>
</feature>